<name>A0A1G9NL32_9BACI</name>
<gene>
    <name evidence="1" type="ORF">SAMN05216244_1033</name>
</gene>
<dbReference type="EMBL" id="FNHF01000001">
    <property type="protein sequence ID" value="SDL86695.1"/>
    <property type="molecule type" value="Genomic_DNA"/>
</dbReference>
<dbReference type="Proteomes" id="UP000182347">
    <property type="component" value="Unassembled WGS sequence"/>
</dbReference>
<proteinExistence type="predicted"/>
<keyword evidence="2" id="KW-1185">Reference proteome</keyword>
<evidence type="ECO:0000313" key="1">
    <source>
        <dbReference type="EMBL" id="SDL86695.1"/>
    </source>
</evidence>
<evidence type="ECO:0000313" key="2">
    <source>
        <dbReference type="Proteomes" id="UP000182347"/>
    </source>
</evidence>
<dbReference type="RefSeq" id="WP_175486749.1">
    <property type="nucleotide sequence ID" value="NZ_FNHF01000001.1"/>
</dbReference>
<sequence length="53" mass="6456">MDKIIQQDINDKYGKYYFLKVLSLLTFRKSAKLEALKQQVKQELEEEKEYTRL</sequence>
<accession>A0A1G9NL32</accession>
<organism evidence="1 2">
    <name type="scientific">Sediminibacillus halophilus</name>
    <dbReference type="NCBI Taxonomy" id="482461"/>
    <lineage>
        <taxon>Bacteria</taxon>
        <taxon>Bacillati</taxon>
        <taxon>Bacillota</taxon>
        <taxon>Bacilli</taxon>
        <taxon>Bacillales</taxon>
        <taxon>Bacillaceae</taxon>
        <taxon>Sediminibacillus</taxon>
    </lineage>
</organism>
<protein>
    <submittedName>
        <fullName evidence="1">Uncharacterized protein</fullName>
    </submittedName>
</protein>
<reference evidence="2" key="1">
    <citation type="submission" date="2016-10" db="EMBL/GenBank/DDBJ databases">
        <authorList>
            <person name="Varghese N."/>
            <person name="Submissions S."/>
        </authorList>
    </citation>
    <scope>NUCLEOTIDE SEQUENCE [LARGE SCALE GENOMIC DNA]</scope>
    <source>
        <strain evidence="2">CGMCC 1.6199</strain>
    </source>
</reference>
<dbReference type="AlphaFoldDB" id="A0A1G9NL32"/>
<dbReference type="STRING" id="482461.SAMN05216244_1033"/>